<proteinExistence type="predicted"/>
<evidence type="ECO:0000313" key="4">
    <source>
        <dbReference type="Proteomes" id="UP000195772"/>
    </source>
</evidence>
<reference evidence="3" key="2">
    <citation type="journal article" date="2018" name="BMC Genomics">
        <title>Whole genome sequencing and function prediction of 133 gut anaerobes isolated from chicken caecum in pure cultures.</title>
        <authorList>
            <person name="Medvecky M."/>
            <person name="Cejkova D."/>
            <person name="Polansky O."/>
            <person name="Karasova D."/>
            <person name="Kubasova T."/>
            <person name="Cizek A."/>
            <person name="Rychlik I."/>
        </authorList>
    </citation>
    <scope>NUCLEOTIDE SEQUENCE</scope>
    <source>
        <strain evidence="3">An90</strain>
    </source>
</reference>
<keyword evidence="1" id="KW-0732">Signal</keyword>
<evidence type="ECO:0000313" key="2">
    <source>
        <dbReference type="EMBL" id="KAA2379537.1"/>
    </source>
</evidence>
<evidence type="ECO:0000313" key="3">
    <source>
        <dbReference type="EMBL" id="OUN05080.1"/>
    </source>
</evidence>
<feature type="signal peptide" evidence="1">
    <location>
        <begin position="1"/>
        <end position="23"/>
    </location>
</feature>
<feature type="chain" id="PRO_5040575996" evidence="1">
    <location>
        <begin position="24"/>
        <end position="171"/>
    </location>
</feature>
<evidence type="ECO:0000313" key="5">
    <source>
        <dbReference type="Proteomes" id="UP000322940"/>
    </source>
</evidence>
<reference evidence="4" key="1">
    <citation type="submission" date="2017-04" db="EMBL/GenBank/DDBJ databases">
        <title>Function of individual gut microbiota members based on whole genome sequencing of pure cultures obtained from chicken caecum.</title>
        <authorList>
            <person name="Medvecky M."/>
            <person name="Cejkova D."/>
            <person name="Polansky O."/>
            <person name="Karasova D."/>
            <person name="Kubasova T."/>
            <person name="Cizek A."/>
            <person name="Rychlik I."/>
        </authorList>
    </citation>
    <scope>NUCLEOTIDE SEQUENCE [LARGE SCALE GENOMIC DNA]</scope>
    <source>
        <strain evidence="4">An90</strain>
    </source>
</reference>
<dbReference type="InterPro" id="IPR048909">
    <property type="entry name" value="Bflower_3"/>
</dbReference>
<dbReference type="EMBL" id="NFHB01000001">
    <property type="protein sequence ID" value="OUN05080.1"/>
    <property type="molecule type" value="Genomic_DNA"/>
</dbReference>
<gene>
    <name evidence="3" type="ORF">B5G41_01925</name>
    <name evidence="2" type="ORF">F2Y10_05045</name>
</gene>
<dbReference type="Proteomes" id="UP000195772">
    <property type="component" value="Unassembled WGS sequence"/>
</dbReference>
<organism evidence="3 4">
    <name type="scientific">Alistipes onderdonkii</name>
    <dbReference type="NCBI Taxonomy" id="328813"/>
    <lineage>
        <taxon>Bacteria</taxon>
        <taxon>Pseudomonadati</taxon>
        <taxon>Bacteroidota</taxon>
        <taxon>Bacteroidia</taxon>
        <taxon>Bacteroidales</taxon>
        <taxon>Rikenellaceae</taxon>
        <taxon>Alistipes</taxon>
    </lineage>
</organism>
<evidence type="ECO:0000256" key="1">
    <source>
        <dbReference type="SAM" id="SignalP"/>
    </source>
</evidence>
<dbReference type="eggNOG" id="ENOG5033FW2">
    <property type="taxonomic scope" value="Bacteria"/>
</dbReference>
<protein>
    <submittedName>
        <fullName evidence="3">Uncharacterized protein</fullName>
    </submittedName>
</protein>
<dbReference type="OrthoDB" id="1437404at2"/>
<dbReference type="RefSeq" id="WP_087401084.1">
    <property type="nucleotide sequence ID" value="NZ_BAAFKZ010000008.1"/>
</dbReference>
<dbReference type="AlphaFoldDB" id="A0A1Y3R8I9"/>
<dbReference type="EMBL" id="VVXH01000004">
    <property type="protein sequence ID" value="KAA2379537.1"/>
    <property type="molecule type" value="Genomic_DNA"/>
</dbReference>
<dbReference type="Proteomes" id="UP000322940">
    <property type="component" value="Unassembled WGS sequence"/>
</dbReference>
<dbReference type="Pfam" id="PF21786">
    <property type="entry name" value="Bflower_3"/>
    <property type="match status" value="1"/>
</dbReference>
<comment type="caution">
    <text evidence="3">The sequence shown here is derived from an EMBL/GenBank/DDBJ whole genome shotgun (WGS) entry which is preliminary data.</text>
</comment>
<reference evidence="2 5" key="3">
    <citation type="journal article" date="2019" name="Nat. Med.">
        <title>A library of human gut bacterial isolates paired with longitudinal multiomics data enables mechanistic microbiome research.</title>
        <authorList>
            <person name="Poyet M."/>
            <person name="Groussin M."/>
            <person name="Gibbons S.M."/>
            <person name="Avila-Pacheco J."/>
            <person name="Jiang X."/>
            <person name="Kearney S.M."/>
            <person name="Perrotta A.R."/>
            <person name="Berdy B."/>
            <person name="Zhao S."/>
            <person name="Lieberman T.D."/>
            <person name="Swanson P.K."/>
            <person name="Smith M."/>
            <person name="Roesemann S."/>
            <person name="Alexander J.E."/>
            <person name="Rich S.A."/>
            <person name="Livny J."/>
            <person name="Vlamakis H."/>
            <person name="Clish C."/>
            <person name="Bullock K."/>
            <person name="Deik A."/>
            <person name="Scott J."/>
            <person name="Pierce K.A."/>
            <person name="Xavier R.J."/>
            <person name="Alm E.J."/>
        </authorList>
    </citation>
    <scope>NUCLEOTIDE SEQUENCE [LARGE SCALE GENOMIC DNA]</scope>
    <source>
        <strain evidence="2 5">BIOML-A266</strain>
    </source>
</reference>
<sequence length="171" mass="19168">MKPKTILLWIVLFLSPAALGNNAGDDTDALLIAATYIGDGNGTIYRGYGTNPLDAIYTFKNGRIYKGDGRFTLSLDALYTIRDGRIFEGNNIWPYDAAYSIVGERIYRGNATFASWFDVLFTVRDGQFYKGDSSFILDIAYTVRDGRVYEGRGEFANTLFDVLYTIEYGGY</sequence>
<name>A0A1Y3R8I9_9BACT</name>
<accession>A0A1Y3R8I9</accession>